<feature type="compositionally biased region" description="Basic and acidic residues" evidence="1">
    <location>
        <begin position="12"/>
        <end position="23"/>
    </location>
</feature>
<feature type="transmembrane region" description="Helical" evidence="2">
    <location>
        <begin position="580"/>
        <end position="602"/>
    </location>
</feature>
<keyword evidence="2" id="KW-0472">Membrane</keyword>
<feature type="region of interest" description="Disordered" evidence="1">
    <location>
        <begin position="662"/>
        <end position="687"/>
    </location>
</feature>
<keyword evidence="4" id="KW-1185">Reference proteome</keyword>
<protein>
    <recommendedName>
        <fullName evidence="5">DUF3176 domain containing protein</fullName>
    </recommendedName>
</protein>
<accession>A0A6A6IBP7</accession>
<dbReference type="PANTHER" id="PTHR35394:SF5">
    <property type="entry name" value="DUF3176 DOMAIN-CONTAINING PROTEIN"/>
    <property type="match status" value="1"/>
</dbReference>
<dbReference type="AlphaFoldDB" id="A0A6A6IBP7"/>
<evidence type="ECO:0000313" key="3">
    <source>
        <dbReference type="EMBL" id="KAF2247994.1"/>
    </source>
</evidence>
<sequence>MSSLPRIPPRTWDSEAPNRREALGENETLPPPPSYGDSKKEKSLDITQKLERKLAQLNASENAFKRWFFELVSWAVSAICMGAIIGILLYLNNKSLTKWPLGLTINTVLSKVASAALILPTSEALGQLKWNWFHGKDSKEMWDFEIFDKASRGAWGSVLLLFRTKGRSLAALGAILTLLLIANDTFFQQVVDLPERWNIEGNSSIAKVVWYEPETTVEIRGGVPMVQQDTTLWTVVQNFLYGNGSRPVPFGNGTGPEIPVSCPTSNCTWPTYETLGVCSRCADISPLLTFTCRTTTTDWIGNLTGLPDRANYPNGTMCGYFINATSELPVLMTGYSTTAVESSAGAGQAGEALLMRTMSLMNTHLPELAFDGSIHFSHIRSPLIDVLIVAAPNGSASVYRNETPVAQECVLSWCVKQIKSSYYWGTYQEEVIDTLINTTGRYRWKYERLDSAAVNGSLIYYTENVTIHSATEHENSQPNSVYGTLNDTQLNAMAVFDYAFPSFLTADDLTSKPSFRYRASFKGLPRTRNIKFNPWIPPNNVTRHMERLSTALTNMLRSSESADMITGTAYSVETYVRVQWAWLIFPFALLTLSLVFLVATMIKTRGAAGENPGVWKTSAMPTLIYSLPKDMQRQLSSSSTTFSGTSSGGAKNLRIRLHPKRGWRVSGHPCSPDSPILRSNQAPPGWI</sequence>
<dbReference type="InterPro" id="IPR021514">
    <property type="entry name" value="DUF3176"/>
</dbReference>
<feature type="compositionally biased region" description="Polar residues" evidence="1">
    <location>
        <begin position="677"/>
        <end position="687"/>
    </location>
</feature>
<reference evidence="3" key="1">
    <citation type="journal article" date="2020" name="Stud. Mycol.">
        <title>101 Dothideomycetes genomes: a test case for predicting lifestyles and emergence of pathogens.</title>
        <authorList>
            <person name="Haridas S."/>
            <person name="Albert R."/>
            <person name="Binder M."/>
            <person name="Bloem J."/>
            <person name="Labutti K."/>
            <person name="Salamov A."/>
            <person name="Andreopoulos B."/>
            <person name="Baker S."/>
            <person name="Barry K."/>
            <person name="Bills G."/>
            <person name="Bluhm B."/>
            <person name="Cannon C."/>
            <person name="Castanera R."/>
            <person name="Culley D."/>
            <person name="Daum C."/>
            <person name="Ezra D."/>
            <person name="Gonzalez J."/>
            <person name="Henrissat B."/>
            <person name="Kuo A."/>
            <person name="Liang C."/>
            <person name="Lipzen A."/>
            <person name="Lutzoni F."/>
            <person name="Magnuson J."/>
            <person name="Mondo S."/>
            <person name="Nolan M."/>
            <person name="Ohm R."/>
            <person name="Pangilinan J."/>
            <person name="Park H.-J."/>
            <person name="Ramirez L."/>
            <person name="Alfaro M."/>
            <person name="Sun H."/>
            <person name="Tritt A."/>
            <person name="Yoshinaga Y."/>
            <person name="Zwiers L.-H."/>
            <person name="Turgeon B."/>
            <person name="Goodwin S."/>
            <person name="Spatafora J."/>
            <person name="Crous P."/>
            <person name="Grigoriev I."/>
        </authorList>
    </citation>
    <scope>NUCLEOTIDE SEQUENCE</scope>
    <source>
        <strain evidence="3">CBS 122368</strain>
    </source>
</reference>
<dbReference type="OrthoDB" id="5242705at2759"/>
<dbReference type="PANTHER" id="PTHR35394">
    <property type="entry name" value="DUF3176 DOMAIN-CONTAINING PROTEIN"/>
    <property type="match status" value="1"/>
</dbReference>
<dbReference type="EMBL" id="ML987196">
    <property type="protein sequence ID" value="KAF2247994.1"/>
    <property type="molecule type" value="Genomic_DNA"/>
</dbReference>
<keyword evidence="2" id="KW-1133">Transmembrane helix</keyword>
<feature type="transmembrane region" description="Helical" evidence="2">
    <location>
        <begin position="71"/>
        <end position="91"/>
    </location>
</feature>
<dbReference type="GeneID" id="54575442"/>
<feature type="region of interest" description="Disordered" evidence="1">
    <location>
        <begin position="1"/>
        <end position="42"/>
    </location>
</feature>
<dbReference type="Pfam" id="PF11374">
    <property type="entry name" value="DUF3176"/>
    <property type="match status" value="1"/>
</dbReference>
<evidence type="ECO:0000256" key="1">
    <source>
        <dbReference type="SAM" id="MobiDB-lite"/>
    </source>
</evidence>
<organism evidence="3 4">
    <name type="scientific">Trematosphaeria pertusa</name>
    <dbReference type="NCBI Taxonomy" id="390896"/>
    <lineage>
        <taxon>Eukaryota</taxon>
        <taxon>Fungi</taxon>
        <taxon>Dikarya</taxon>
        <taxon>Ascomycota</taxon>
        <taxon>Pezizomycotina</taxon>
        <taxon>Dothideomycetes</taxon>
        <taxon>Pleosporomycetidae</taxon>
        <taxon>Pleosporales</taxon>
        <taxon>Massarineae</taxon>
        <taxon>Trematosphaeriaceae</taxon>
        <taxon>Trematosphaeria</taxon>
    </lineage>
</organism>
<proteinExistence type="predicted"/>
<evidence type="ECO:0000256" key="2">
    <source>
        <dbReference type="SAM" id="Phobius"/>
    </source>
</evidence>
<keyword evidence="2" id="KW-0812">Transmembrane</keyword>
<name>A0A6A6IBP7_9PLEO</name>
<evidence type="ECO:0000313" key="4">
    <source>
        <dbReference type="Proteomes" id="UP000800094"/>
    </source>
</evidence>
<evidence type="ECO:0008006" key="5">
    <source>
        <dbReference type="Google" id="ProtNLM"/>
    </source>
</evidence>
<dbReference type="Proteomes" id="UP000800094">
    <property type="component" value="Unassembled WGS sequence"/>
</dbReference>
<gene>
    <name evidence="3" type="ORF">BU26DRAFT_325376</name>
</gene>
<dbReference type="RefSeq" id="XP_033682998.1">
    <property type="nucleotide sequence ID" value="XM_033822112.1"/>
</dbReference>